<dbReference type="InterPro" id="IPR005720">
    <property type="entry name" value="Dihydroorotate_DH_cat"/>
</dbReference>
<dbReference type="Gene3D" id="3.20.20.70">
    <property type="entry name" value="Aldolase class I"/>
    <property type="match status" value="1"/>
</dbReference>
<protein>
    <recommendedName>
        <fullName evidence="2">Dihydroorotate dehydrogenase catalytic domain-containing protein</fullName>
    </recommendedName>
</protein>
<gene>
    <name evidence="3" type="ORF">CO146_01505</name>
</gene>
<sequence length="170" mass="18802">MKYKIFDKEISGPFTIPSGIVTTEVSTIEKIANEIPEIGILTTKSIGPELRVGYREPIIAQIAPFSFINAVGLTNPGVEEFRKRISKIKIPRDKFLLISIFGGNEKEFRGVAETLFDFANGFELNISCPHTEKYGQTIGKDTAILEKIVKSISSLGKPVFVKISPNLDVK</sequence>
<reference evidence="4" key="1">
    <citation type="submission" date="2017-09" db="EMBL/GenBank/DDBJ databases">
        <title>Depth-based differentiation of microbial function through sediment-hosted aquifers and enrichment of novel symbionts in the deep terrestrial subsurface.</title>
        <authorList>
            <person name="Probst A.J."/>
            <person name="Ladd B."/>
            <person name="Jarett J.K."/>
            <person name="Geller-Mcgrath D.E."/>
            <person name="Sieber C.M.K."/>
            <person name="Emerson J.B."/>
            <person name="Anantharaman K."/>
            <person name="Thomas B.C."/>
            <person name="Malmstrom R."/>
            <person name="Stieglmeier M."/>
            <person name="Klingl A."/>
            <person name="Woyke T."/>
            <person name="Ryan C.M."/>
            <person name="Banfield J.F."/>
        </authorList>
    </citation>
    <scope>NUCLEOTIDE SEQUENCE [LARGE SCALE GENOMIC DNA]</scope>
</reference>
<keyword evidence="1" id="KW-0560">Oxidoreductase</keyword>
<dbReference type="SUPFAM" id="SSF51395">
    <property type="entry name" value="FMN-linked oxidoreductases"/>
    <property type="match status" value="1"/>
</dbReference>
<dbReference type="GO" id="GO:0005737">
    <property type="term" value="C:cytoplasm"/>
    <property type="evidence" value="ECO:0007669"/>
    <property type="project" value="InterPro"/>
</dbReference>
<accession>A0A2M7Z3F1</accession>
<organism evidence="3 4">
    <name type="scientific">Candidatus Nealsonbacteria bacterium CG_4_9_14_3_um_filter_37_29</name>
    <dbReference type="NCBI Taxonomy" id="1974696"/>
    <lineage>
        <taxon>Bacteria</taxon>
        <taxon>Candidatus Nealsoniibacteriota</taxon>
    </lineage>
</organism>
<dbReference type="Pfam" id="PF01180">
    <property type="entry name" value="DHO_dh"/>
    <property type="match status" value="1"/>
</dbReference>
<dbReference type="Proteomes" id="UP000230178">
    <property type="component" value="Unassembled WGS sequence"/>
</dbReference>
<evidence type="ECO:0000313" key="3">
    <source>
        <dbReference type="EMBL" id="PJA83280.1"/>
    </source>
</evidence>
<evidence type="ECO:0000256" key="1">
    <source>
        <dbReference type="ARBA" id="ARBA00023002"/>
    </source>
</evidence>
<dbReference type="GO" id="GO:0016627">
    <property type="term" value="F:oxidoreductase activity, acting on the CH-CH group of donors"/>
    <property type="evidence" value="ECO:0007669"/>
    <property type="project" value="InterPro"/>
</dbReference>
<dbReference type="InterPro" id="IPR013785">
    <property type="entry name" value="Aldolase_TIM"/>
</dbReference>
<dbReference type="EMBL" id="PFVS01000054">
    <property type="protein sequence ID" value="PJA83280.1"/>
    <property type="molecule type" value="Genomic_DNA"/>
</dbReference>
<proteinExistence type="predicted"/>
<evidence type="ECO:0000259" key="2">
    <source>
        <dbReference type="Pfam" id="PF01180"/>
    </source>
</evidence>
<dbReference type="AlphaFoldDB" id="A0A2M7Z3F1"/>
<comment type="caution">
    <text evidence="3">The sequence shown here is derived from an EMBL/GenBank/DDBJ whole genome shotgun (WGS) entry which is preliminary data.</text>
</comment>
<feature type="domain" description="Dihydroorotate dehydrogenase catalytic" evidence="2">
    <location>
        <begin position="2"/>
        <end position="167"/>
    </location>
</feature>
<evidence type="ECO:0000313" key="4">
    <source>
        <dbReference type="Proteomes" id="UP000230178"/>
    </source>
</evidence>
<name>A0A2M7Z3F1_9BACT</name>